<evidence type="ECO:0000313" key="1">
    <source>
        <dbReference type="EMBL" id="KAF2309456.1"/>
    </source>
</evidence>
<organism evidence="1 2">
    <name type="scientific">Hevea brasiliensis</name>
    <name type="common">Para rubber tree</name>
    <name type="synonym">Siphonia brasiliensis</name>
    <dbReference type="NCBI Taxonomy" id="3981"/>
    <lineage>
        <taxon>Eukaryota</taxon>
        <taxon>Viridiplantae</taxon>
        <taxon>Streptophyta</taxon>
        <taxon>Embryophyta</taxon>
        <taxon>Tracheophyta</taxon>
        <taxon>Spermatophyta</taxon>
        <taxon>Magnoliopsida</taxon>
        <taxon>eudicotyledons</taxon>
        <taxon>Gunneridae</taxon>
        <taxon>Pentapetalae</taxon>
        <taxon>rosids</taxon>
        <taxon>fabids</taxon>
        <taxon>Malpighiales</taxon>
        <taxon>Euphorbiaceae</taxon>
        <taxon>Crotonoideae</taxon>
        <taxon>Micrandreae</taxon>
        <taxon>Hevea</taxon>
    </lineage>
</organism>
<protein>
    <submittedName>
        <fullName evidence="1">Uncharacterized protein</fullName>
    </submittedName>
</protein>
<dbReference type="AlphaFoldDB" id="A0A6A6MB61"/>
<sequence>MSKGSGLFSDFDKKARGRSSLCVCVPFLNSPFPLSFAYLLDHMITIASSTYYGVVVHCFEDDDIVHANGKVDPKSDIDNREVRCLLALTVKQICKLPSNDESNFVIDGVEVANNDFDRSSPLVNHEDLGQNQAPKPLRVYYRKKLGKKNELAGMEGSVNKLSPVNHWEVKQLEGIANEESHGN</sequence>
<comment type="caution">
    <text evidence="1">The sequence shown here is derived from an EMBL/GenBank/DDBJ whole genome shotgun (WGS) entry which is preliminary data.</text>
</comment>
<reference evidence="1 2" key="1">
    <citation type="journal article" date="2020" name="Mol. Plant">
        <title>The Chromosome-Based Rubber Tree Genome Provides New Insights into Spurge Genome Evolution and Rubber Biosynthesis.</title>
        <authorList>
            <person name="Liu J."/>
            <person name="Shi C."/>
            <person name="Shi C.C."/>
            <person name="Li W."/>
            <person name="Zhang Q.J."/>
            <person name="Zhang Y."/>
            <person name="Li K."/>
            <person name="Lu H.F."/>
            <person name="Shi C."/>
            <person name="Zhu S.T."/>
            <person name="Xiao Z.Y."/>
            <person name="Nan H."/>
            <person name="Yue Y."/>
            <person name="Zhu X.G."/>
            <person name="Wu Y."/>
            <person name="Hong X.N."/>
            <person name="Fan G.Y."/>
            <person name="Tong Y."/>
            <person name="Zhang D."/>
            <person name="Mao C.L."/>
            <person name="Liu Y.L."/>
            <person name="Hao S.J."/>
            <person name="Liu W.Q."/>
            <person name="Lv M.Q."/>
            <person name="Zhang H.B."/>
            <person name="Liu Y."/>
            <person name="Hu-Tang G.R."/>
            <person name="Wang J.P."/>
            <person name="Wang J.H."/>
            <person name="Sun Y.H."/>
            <person name="Ni S.B."/>
            <person name="Chen W.B."/>
            <person name="Zhang X.C."/>
            <person name="Jiao Y.N."/>
            <person name="Eichler E.E."/>
            <person name="Li G.H."/>
            <person name="Liu X."/>
            <person name="Gao L.Z."/>
        </authorList>
    </citation>
    <scope>NUCLEOTIDE SEQUENCE [LARGE SCALE GENOMIC DNA]</scope>
    <source>
        <strain evidence="2">cv. GT1</strain>
        <tissue evidence="1">Leaf</tissue>
    </source>
</reference>
<dbReference type="Proteomes" id="UP000467840">
    <property type="component" value="Chromosome 14"/>
</dbReference>
<name>A0A6A6MB61_HEVBR</name>
<keyword evidence="2" id="KW-1185">Reference proteome</keyword>
<gene>
    <name evidence="1" type="ORF">GH714_002701</name>
</gene>
<dbReference type="EMBL" id="JAAGAX010000006">
    <property type="protein sequence ID" value="KAF2309456.1"/>
    <property type="molecule type" value="Genomic_DNA"/>
</dbReference>
<evidence type="ECO:0000313" key="2">
    <source>
        <dbReference type="Proteomes" id="UP000467840"/>
    </source>
</evidence>
<accession>A0A6A6MB61</accession>
<proteinExistence type="predicted"/>